<accession>A0A1M6P200</accession>
<proteinExistence type="predicted"/>
<evidence type="ECO:0000313" key="2">
    <source>
        <dbReference type="Proteomes" id="UP000184301"/>
    </source>
</evidence>
<reference evidence="1 2" key="1">
    <citation type="submission" date="2016-11" db="EMBL/GenBank/DDBJ databases">
        <authorList>
            <person name="Jaros S."/>
            <person name="Januszkiewicz K."/>
            <person name="Wedrychowicz H."/>
        </authorList>
    </citation>
    <scope>NUCLEOTIDE SEQUENCE [LARGE SCALE GENOMIC DNA]</scope>
    <source>
        <strain evidence="1 2">DSM 15480</strain>
    </source>
</reference>
<name>A0A1M6P200_9FIRM</name>
<keyword evidence="2" id="KW-1185">Reference proteome</keyword>
<gene>
    <name evidence="1" type="ORF">SAMN02745243_01982</name>
</gene>
<organism evidence="1 2">
    <name type="scientific">Hespellia stercorisuis DSM 15480</name>
    <dbReference type="NCBI Taxonomy" id="1121950"/>
    <lineage>
        <taxon>Bacteria</taxon>
        <taxon>Bacillati</taxon>
        <taxon>Bacillota</taxon>
        <taxon>Clostridia</taxon>
        <taxon>Lachnospirales</taxon>
        <taxon>Lachnospiraceae</taxon>
        <taxon>Hespellia</taxon>
    </lineage>
</organism>
<protein>
    <submittedName>
        <fullName evidence="1">Uncharacterized protein</fullName>
    </submittedName>
</protein>
<dbReference type="Proteomes" id="UP000184301">
    <property type="component" value="Unassembled WGS sequence"/>
</dbReference>
<dbReference type="RefSeq" id="WP_073109416.1">
    <property type="nucleotide sequence ID" value="NZ_FQZY01000026.1"/>
</dbReference>
<evidence type="ECO:0000313" key="1">
    <source>
        <dbReference type="EMBL" id="SHK01938.1"/>
    </source>
</evidence>
<sequence length="65" mass="7489">MKIKIIFKNELDVRPLATVMVDVEDATDSEPIRTKLIELLNNDKMWKGFGCDADIIEIECQYGEE</sequence>
<dbReference type="EMBL" id="FQZY01000026">
    <property type="protein sequence ID" value="SHK01938.1"/>
    <property type="molecule type" value="Genomic_DNA"/>
</dbReference>
<dbReference type="AlphaFoldDB" id="A0A1M6P200"/>